<feature type="transmembrane region" description="Helical" evidence="1">
    <location>
        <begin position="47"/>
        <end position="65"/>
    </location>
</feature>
<evidence type="ECO:0000313" key="3">
    <source>
        <dbReference type="Proteomes" id="UP000219621"/>
    </source>
</evidence>
<keyword evidence="1" id="KW-0812">Transmembrane</keyword>
<gene>
    <name evidence="2" type="ORF">SAMN05421508_104256</name>
</gene>
<dbReference type="EMBL" id="OCNJ01000004">
    <property type="protein sequence ID" value="SOD95191.1"/>
    <property type="molecule type" value="Genomic_DNA"/>
</dbReference>
<proteinExistence type="predicted"/>
<protein>
    <submittedName>
        <fullName evidence="2">Uncharacterized protein</fullName>
    </submittedName>
</protein>
<dbReference type="AlphaFoldDB" id="A0A286GI36"/>
<keyword evidence="1" id="KW-0472">Membrane</keyword>
<keyword evidence="1" id="KW-1133">Transmembrane helix</keyword>
<keyword evidence="3" id="KW-1185">Reference proteome</keyword>
<dbReference type="PROSITE" id="PS51257">
    <property type="entry name" value="PROKAR_LIPOPROTEIN"/>
    <property type="match status" value="1"/>
</dbReference>
<evidence type="ECO:0000313" key="2">
    <source>
        <dbReference type="EMBL" id="SOD95191.1"/>
    </source>
</evidence>
<dbReference type="RefSeq" id="WP_097279212.1">
    <property type="nucleotide sequence ID" value="NZ_OCNJ01000004.1"/>
</dbReference>
<organism evidence="2 3">
    <name type="scientific">Caenispirillum bisanense</name>
    <dbReference type="NCBI Taxonomy" id="414052"/>
    <lineage>
        <taxon>Bacteria</taxon>
        <taxon>Pseudomonadati</taxon>
        <taxon>Pseudomonadota</taxon>
        <taxon>Alphaproteobacteria</taxon>
        <taxon>Rhodospirillales</taxon>
        <taxon>Novispirillaceae</taxon>
        <taxon>Caenispirillum</taxon>
    </lineage>
</organism>
<accession>A0A286GI36</accession>
<sequence>MRSSPFMILATALACALLIGGEATAFAWFLDLMITGYLHLSAETARLLGLVGVAVGVVVFGWTAVRVYRAEQALAAEAAGAKG</sequence>
<reference evidence="3" key="1">
    <citation type="submission" date="2017-09" db="EMBL/GenBank/DDBJ databases">
        <authorList>
            <person name="Varghese N."/>
            <person name="Submissions S."/>
        </authorList>
    </citation>
    <scope>NUCLEOTIDE SEQUENCE [LARGE SCALE GENOMIC DNA]</scope>
    <source>
        <strain evidence="3">USBA 140</strain>
    </source>
</reference>
<dbReference type="Proteomes" id="UP000219621">
    <property type="component" value="Unassembled WGS sequence"/>
</dbReference>
<evidence type="ECO:0000256" key="1">
    <source>
        <dbReference type="SAM" id="Phobius"/>
    </source>
</evidence>
<name>A0A286GI36_9PROT</name>